<dbReference type="GO" id="GO:0005524">
    <property type="term" value="F:ATP binding"/>
    <property type="evidence" value="ECO:0007669"/>
    <property type="project" value="InterPro"/>
</dbReference>
<dbReference type="RefSeq" id="WP_092726462.1">
    <property type="nucleotide sequence ID" value="NZ_FNGW01000006.1"/>
</dbReference>
<dbReference type="SUPFAM" id="SSF52540">
    <property type="entry name" value="P-loop containing nucleoside triphosphate hydrolases"/>
    <property type="match status" value="1"/>
</dbReference>
<keyword evidence="3" id="KW-1185">Reference proteome</keyword>
<evidence type="ECO:0000259" key="1">
    <source>
        <dbReference type="Pfam" id="PF07728"/>
    </source>
</evidence>
<feature type="domain" description="ATPase dynein-related AAA" evidence="1">
    <location>
        <begin position="62"/>
        <end position="194"/>
    </location>
</feature>
<evidence type="ECO:0000313" key="3">
    <source>
        <dbReference type="Proteomes" id="UP000199068"/>
    </source>
</evidence>
<gene>
    <name evidence="2" type="ORF">SAMN04515677_1062</name>
</gene>
<dbReference type="AlphaFoldDB" id="A0A1G9QYP1"/>
<proteinExistence type="predicted"/>
<dbReference type="Proteomes" id="UP000199068">
    <property type="component" value="Unassembled WGS sequence"/>
</dbReference>
<evidence type="ECO:0000313" key="2">
    <source>
        <dbReference type="EMBL" id="SDM15980.1"/>
    </source>
</evidence>
<dbReference type="EMBL" id="FNGW01000006">
    <property type="protein sequence ID" value="SDM15980.1"/>
    <property type="molecule type" value="Genomic_DNA"/>
</dbReference>
<dbReference type="InterPro" id="IPR011704">
    <property type="entry name" value="ATPase_dyneun-rel_AAA"/>
</dbReference>
<dbReference type="Pfam" id="PF07728">
    <property type="entry name" value="AAA_5"/>
    <property type="match status" value="1"/>
</dbReference>
<protein>
    <submittedName>
        <fullName evidence="2">MoxR-like ATPase</fullName>
    </submittedName>
</protein>
<dbReference type="InterPro" id="IPR027417">
    <property type="entry name" value="P-loop_NTPase"/>
</dbReference>
<sequence length="317" mass="35926">MGIIENLKQQNVNKKLIEDALYFKKYYKLEDSLQHRISQSNNYFYGREIWDMCIAAILEGENILLSGPKATGKNLLADNLSELFGRPQWNTSFHINTDSTTLIGTDTFIDNEVKLRRGSVYECAIHGGFGIFDEINMAKNDAIAVLHSALDHRRIIDVPGYERINLHPATRFIGTMNYEYAGTKELNEALVSRFMVIDIPSIEEDKLMLILNNEFPDADREKLLQFAGIFLDLQLKSQNGEISSKSIDLRGLIGSLKTIKRGLSPKLAINMGITGKTFDEYEKEIVGDIIKTRIPSIWESKDVFPHNSLNGQLESSF</sequence>
<dbReference type="PANTHER" id="PTHR42759">
    <property type="entry name" value="MOXR FAMILY PROTEIN"/>
    <property type="match status" value="1"/>
</dbReference>
<accession>A0A1G9QYP1</accession>
<dbReference type="PANTHER" id="PTHR42759:SF1">
    <property type="entry name" value="MAGNESIUM-CHELATASE SUBUNIT CHLD"/>
    <property type="match status" value="1"/>
</dbReference>
<dbReference type="GO" id="GO:0016887">
    <property type="term" value="F:ATP hydrolysis activity"/>
    <property type="evidence" value="ECO:0007669"/>
    <property type="project" value="InterPro"/>
</dbReference>
<dbReference type="STRING" id="1121325.SAMN04515677_1062"/>
<name>A0A1G9QYP1_9FIRM</name>
<dbReference type="InterPro" id="IPR050764">
    <property type="entry name" value="CbbQ/NirQ/NorQ/GpvN"/>
</dbReference>
<reference evidence="2 3" key="1">
    <citation type="submission" date="2016-10" db="EMBL/GenBank/DDBJ databases">
        <authorList>
            <person name="de Groot N.N."/>
        </authorList>
    </citation>
    <scope>NUCLEOTIDE SEQUENCE [LARGE SCALE GENOMIC DNA]</scope>
    <source>
        <strain evidence="2 3">DSM 797</strain>
    </source>
</reference>
<organism evidence="2 3">
    <name type="scientific">Romboutsia lituseburensis DSM 797</name>
    <dbReference type="NCBI Taxonomy" id="1121325"/>
    <lineage>
        <taxon>Bacteria</taxon>
        <taxon>Bacillati</taxon>
        <taxon>Bacillota</taxon>
        <taxon>Clostridia</taxon>
        <taxon>Peptostreptococcales</taxon>
        <taxon>Peptostreptococcaceae</taxon>
        <taxon>Romboutsia</taxon>
    </lineage>
</organism>
<dbReference type="Gene3D" id="3.40.50.300">
    <property type="entry name" value="P-loop containing nucleotide triphosphate hydrolases"/>
    <property type="match status" value="1"/>
</dbReference>